<dbReference type="CDD" id="cd01949">
    <property type="entry name" value="GGDEF"/>
    <property type="match status" value="1"/>
</dbReference>
<dbReference type="InterPro" id="IPR050706">
    <property type="entry name" value="Cyclic-di-GMP_PDE-like"/>
</dbReference>
<keyword evidence="6" id="KW-1185">Reference proteome</keyword>
<evidence type="ECO:0000313" key="5">
    <source>
        <dbReference type="EMBL" id="TDQ82087.1"/>
    </source>
</evidence>
<sequence>MTALRNEQEVDPLSPDSVLDAIAGDSDSPRAAPEWLQQAIRGSGDILYRWDILSDRLNWAGDVEEVLGEAEQAIASGHGFNNRIHPEDLPRRLKALSDHFSQGDTYDCEYRVRNAQGIVIWVHDRGRVELDANGMPRAMSGTMRIITQRKQNEARLERIANYDELTGHFNRARLRDELDHALSAARRFGLAGAFLVIGVDKLAMVNNAYGYEIGDAVLVAIGQRFDRVLRASDIIGRLGGDRFGVLLGNCPEECVTQCMDRIIETMRNQAIEINGQSIPVTVSIGCVLFPGLVNTAYEVMTKAESALAYAKKAGRCCANVYRPSEQQTLLYRRTLDIGTQVQQAMREERLIFTYQPIVAAQTLTVSKYECLLRMRDEDGKILPAGAFIPVVEQLGMTRLMDRYVLDMTVGELRRDPAAVLSLNISGLTATDQSWLRALIAAVKATPSIAERLIVEITETAALHDIEESARFVNVVRDVGCRVAIDDFGAGFTSFRHLKALTVDLVKIDGSFVRNLANNADQQLFIRNLMGLAGTFGLETVAEFVENDADASVLINAGVHYLQGYYYGRPQFDRPWPIGARIQPAG</sequence>
<dbReference type="Pfam" id="PF00990">
    <property type="entry name" value="GGDEF"/>
    <property type="match status" value="1"/>
</dbReference>
<dbReference type="CDD" id="cd01948">
    <property type="entry name" value="EAL"/>
    <property type="match status" value="1"/>
</dbReference>
<dbReference type="NCBIfam" id="TIGR00254">
    <property type="entry name" value="GGDEF"/>
    <property type="match status" value="1"/>
</dbReference>
<dbReference type="CDD" id="cd00130">
    <property type="entry name" value="PAS"/>
    <property type="match status" value="1"/>
</dbReference>
<dbReference type="RefSeq" id="WP_133613399.1">
    <property type="nucleotide sequence ID" value="NZ_SNYW01000008.1"/>
</dbReference>
<dbReference type="PROSITE" id="PS50887">
    <property type="entry name" value="GGDEF"/>
    <property type="match status" value="1"/>
</dbReference>
<dbReference type="Proteomes" id="UP000295783">
    <property type="component" value="Unassembled WGS sequence"/>
</dbReference>
<dbReference type="SUPFAM" id="SSF141868">
    <property type="entry name" value="EAL domain-like"/>
    <property type="match status" value="1"/>
</dbReference>
<dbReference type="PROSITE" id="PS50883">
    <property type="entry name" value="EAL"/>
    <property type="match status" value="1"/>
</dbReference>
<dbReference type="PANTHER" id="PTHR33121:SF79">
    <property type="entry name" value="CYCLIC DI-GMP PHOSPHODIESTERASE PDED-RELATED"/>
    <property type="match status" value="1"/>
</dbReference>
<dbReference type="SMART" id="SM00267">
    <property type="entry name" value="GGDEF"/>
    <property type="match status" value="1"/>
</dbReference>
<evidence type="ECO:0000259" key="4">
    <source>
        <dbReference type="PROSITE" id="PS50887"/>
    </source>
</evidence>
<dbReference type="PROSITE" id="PS50113">
    <property type="entry name" value="PAC"/>
    <property type="match status" value="1"/>
</dbReference>
<feature type="domain" description="GGDEF" evidence="4">
    <location>
        <begin position="190"/>
        <end position="323"/>
    </location>
</feature>
<dbReference type="OrthoDB" id="7251575at2"/>
<dbReference type="GO" id="GO:0071111">
    <property type="term" value="F:cyclic-guanylate-specific phosphodiesterase activity"/>
    <property type="evidence" value="ECO:0007669"/>
    <property type="project" value="InterPro"/>
</dbReference>
<comment type="caution">
    <text evidence="5">The sequence shown here is derived from an EMBL/GenBank/DDBJ whole genome shotgun (WGS) entry which is preliminary data.</text>
</comment>
<dbReference type="InterPro" id="IPR029787">
    <property type="entry name" value="Nucleotide_cyclase"/>
</dbReference>
<proteinExistence type="predicted"/>
<dbReference type="InterPro" id="IPR035919">
    <property type="entry name" value="EAL_sf"/>
</dbReference>
<evidence type="ECO:0000259" key="2">
    <source>
        <dbReference type="PROSITE" id="PS50113"/>
    </source>
</evidence>
<evidence type="ECO:0000259" key="3">
    <source>
        <dbReference type="PROSITE" id="PS50883"/>
    </source>
</evidence>
<dbReference type="SUPFAM" id="SSF55785">
    <property type="entry name" value="PYP-like sensor domain (PAS domain)"/>
    <property type="match status" value="1"/>
</dbReference>
<dbReference type="NCBIfam" id="TIGR00229">
    <property type="entry name" value="sensory_box"/>
    <property type="match status" value="1"/>
</dbReference>
<organism evidence="5 6">
    <name type="scientific">Dongia mobilis</name>
    <dbReference type="NCBI Taxonomy" id="578943"/>
    <lineage>
        <taxon>Bacteria</taxon>
        <taxon>Pseudomonadati</taxon>
        <taxon>Pseudomonadota</taxon>
        <taxon>Alphaproteobacteria</taxon>
        <taxon>Rhodospirillales</taxon>
        <taxon>Dongiaceae</taxon>
        <taxon>Dongia</taxon>
    </lineage>
</organism>
<dbReference type="SUPFAM" id="SSF55073">
    <property type="entry name" value="Nucleotide cyclase"/>
    <property type="match status" value="1"/>
</dbReference>
<dbReference type="InterPro" id="IPR000160">
    <property type="entry name" value="GGDEF_dom"/>
</dbReference>
<dbReference type="SMART" id="SM00052">
    <property type="entry name" value="EAL"/>
    <property type="match status" value="1"/>
</dbReference>
<dbReference type="PANTHER" id="PTHR33121">
    <property type="entry name" value="CYCLIC DI-GMP PHOSPHODIESTERASE PDEF"/>
    <property type="match status" value="1"/>
</dbReference>
<feature type="region of interest" description="Disordered" evidence="1">
    <location>
        <begin position="1"/>
        <end position="30"/>
    </location>
</feature>
<dbReference type="Pfam" id="PF00563">
    <property type="entry name" value="EAL"/>
    <property type="match status" value="1"/>
</dbReference>
<name>A0A4R6WRE0_9PROT</name>
<dbReference type="InterPro" id="IPR000014">
    <property type="entry name" value="PAS"/>
</dbReference>
<evidence type="ECO:0000256" key="1">
    <source>
        <dbReference type="SAM" id="MobiDB-lite"/>
    </source>
</evidence>
<dbReference type="InterPro" id="IPR043128">
    <property type="entry name" value="Rev_trsase/Diguanyl_cyclase"/>
</dbReference>
<dbReference type="Gene3D" id="3.30.450.20">
    <property type="entry name" value="PAS domain"/>
    <property type="match status" value="1"/>
</dbReference>
<dbReference type="InterPro" id="IPR001633">
    <property type="entry name" value="EAL_dom"/>
</dbReference>
<dbReference type="Pfam" id="PF08447">
    <property type="entry name" value="PAS_3"/>
    <property type="match status" value="1"/>
</dbReference>
<accession>A0A4R6WRE0</accession>
<dbReference type="InterPro" id="IPR035965">
    <property type="entry name" value="PAS-like_dom_sf"/>
</dbReference>
<dbReference type="Gene3D" id="3.20.20.450">
    <property type="entry name" value="EAL domain"/>
    <property type="match status" value="1"/>
</dbReference>
<dbReference type="InterPro" id="IPR000700">
    <property type="entry name" value="PAS-assoc_C"/>
</dbReference>
<evidence type="ECO:0000313" key="6">
    <source>
        <dbReference type="Proteomes" id="UP000295783"/>
    </source>
</evidence>
<dbReference type="AlphaFoldDB" id="A0A4R6WRE0"/>
<dbReference type="SMART" id="SM00086">
    <property type="entry name" value="PAC"/>
    <property type="match status" value="1"/>
</dbReference>
<reference evidence="5 6" key="1">
    <citation type="submission" date="2019-03" db="EMBL/GenBank/DDBJ databases">
        <title>Genomic Encyclopedia of Type Strains, Phase III (KMG-III): the genomes of soil and plant-associated and newly described type strains.</title>
        <authorList>
            <person name="Whitman W."/>
        </authorList>
    </citation>
    <scope>NUCLEOTIDE SEQUENCE [LARGE SCALE GENOMIC DNA]</scope>
    <source>
        <strain evidence="5 6">CGMCC 1.7660</strain>
    </source>
</reference>
<dbReference type="InterPro" id="IPR001610">
    <property type="entry name" value="PAC"/>
</dbReference>
<protein>
    <submittedName>
        <fullName evidence="5">Diguanylate cyclase/phosphodiesterase</fullName>
    </submittedName>
</protein>
<feature type="domain" description="PAC" evidence="2">
    <location>
        <begin position="106"/>
        <end position="158"/>
    </location>
</feature>
<dbReference type="EMBL" id="SNYW01000008">
    <property type="protein sequence ID" value="TDQ82087.1"/>
    <property type="molecule type" value="Genomic_DNA"/>
</dbReference>
<dbReference type="InterPro" id="IPR013655">
    <property type="entry name" value="PAS_fold_3"/>
</dbReference>
<feature type="domain" description="EAL" evidence="3">
    <location>
        <begin position="334"/>
        <end position="583"/>
    </location>
</feature>
<dbReference type="Gene3D" id="3.30.70.270">
    <property type="match status" value="1"/>
</dbReference>
<gene>
    <name evidence="5" type="ORF">A8950_1907</name>
</gene>